<feature type="compositionally biased region" description="Basic and acidic residues" evidence="11">
    <location>
        <begin position="38"/>
        <end position="47"/>
    </location>
</feature>
<dbReference type="InterPro" id="IPR037869">
    <property type="entry name" value="Spp1/CFP1"/>
</dbReference>
<dbReference type="InterPro" id="IPR019786">
    <property type="entry name" value="Zinc_finger_PHD-type_CS"/>
</dbReference>
<dbReference type="Gene3D" id="3.30.40.10">
    <property type="entry name" value="Zinc/RING finger domain, C3HC4 (zinc finger)"/>
    <property type="match status" value="1"/>
</dbReference>
<reference evidence="15" key="2">
    <citation type="submission" date="2013-12" db="EMBL/GenBank/DDBJ databases">
        <title>Evolution of pathogenesis and genome organization in the Tremellales.</title>
        <authorList>
            <person name="Cuomo C."/>
            <person name="Litvintseva A."/>
            <person name="Heitman J."/>
            <person name="Chen Y."/>
            <person name="Sun S."/>
            <person name="Springer D."/>
            <person name="Dromer F."/>
            <person name="Young S."/>
            <person name="Zeng Q."/>
            <person name="Chapman S."/>
            <person name="Gujja S."/>
            <person name="Saif S."/>
            <person name="Birren B."/>
        </authorList>
    </citation>
    <scope>NUCLEOTIDE SEQUENCE [LARGE SCALE GENOMIC DNA]</scope>
    <source>
        <strain evidence="15">BCC8398</strain>
    </source>
</reference>
<dbReference type="SUPFAM" id="SSF57903">
    <property type="entry name" value="FYVE/PHD zinc finger"/>
    <property type="match status" value="1"/>
</dbReference>
<dbReference type="PROSITE" id="PS01359">
    <property type="entry name" value="ZF_PHD_1"/>
    <property type="match status" value="1"/>
</dbReference>
<keyword evidence="5" id="KW-0479">Metal-binding</keyword>
<organism evidence="14 15">
    <name type="scientific">Kwoniella heveanensis BCC8398</name>
    <dbReference type="NCBI Taxonomy" id="1296120"/>
    <lineage>
        <taxon>Eukaryota</taxon>
        <taxon>Fungi</taxon>
        <taxon>Dikarya</taxon>
        <taxon>Basidiomycota</taxon>
        <taxon>Agaricomycotina</taxon>
        <taxon>Tremellomycetes</taxon>
        <taxon>Tremellales</taxon>
        <taxon>Cryptococcaceae</taxon>
        <taxon>Kwoniella</taxon>
    </lineage>
</organism>
<feature type="domain" description="PHD-type" evidence="12">
    <location>
        <begin position="85"/>
        <end position="134"/>
    </location>
</feature>
<dbReference type="SMART" id="SM00249">
    <property type="entry name" value="PHD"/>
    <property type="match status" value="1"/>
</dbReference>
<feature type="compositionally biased region" description="Basic and acidic residues" evidence="11">
    <location>
        <begin position="813"/>
        <end position="834"/>
    </location>
</feature>
<proteinExistence type="inferred from homology"/>
<feature type="region of interest" description="Disordered" evidence="11">
    <location>
        <begin position="721"/>
        <end position="834"/>
    </location>
</feature>
<feature type="compositionally biased region" description="Pro residues" evidence="11">
    <location>
        <begin position="767"/>
        <end position="782"/>
    </location>
</feature>
<evidence type="ECO:0000256" key="9">
    <source>
        <dbReference type="PROSITE-ProRule" id="PRU00146"/>
    </source>
</evidence>
<evidence type="ECO:0000256" key="5">
    <source>
        <dbReference type="ARBA" id="ARBA00022723"/>
    </source>
</evidence>
<evidence type="ECO:0000256" key="4">
    <source>
        <dbReference type="ARBA" id="ARBA00021616"/>
    </source>
</evidence>
<feature type="compositionally biased region" description="Low complexity" evidence="11">
    <location>
        <begin position="686"/>
        <end position="701"/>
    </location>
</feature>
<dbReference type="PROSITE" id="PS50016">
    <property type="entry name" value="ZF_PHD_2"/>
    <property type="match status" value="1"/>
</dbReference>
<feature type="compositionally biased region" description="Basic and acidic residues" evidence="11">
    <location>
        <begin position="168"/>
        <end position="182"/>
    </location>
</feature>
<evidence type="ECO:0000313" key="15">
    <source>
        <dbReference type="Proteomes" id="UP000092666"/>
    </source>
</evidence>
<dbReference type="Proteomes" id="UP000092666">
    <property type="component" value="Unassembled WGS sequence"/>
</dbReference>
<name>A0A1B9GXK2_9TREE</name>
<evidence type="ECO:0000256" key="11">
    <source>
        <dbReference type="SAM" id="MobiDB-lite"/>
    </source>
</evidence>
<dbReference type="InterPro" id="IPR003618">
    <property type="entry name" value="TFIIS_cen_dom"/>
</dbReference>
<feature type="compositionally biased region" description="Polar residues" evidence="11">
    <location>
        <begin position="216"/>
        <end position="226"/>
    </location>
</feature>
<dbReference type="InterPro" id="IPR012921">
    <property type="entry name" value="SPOC_C"/>
</dbReference>
<dbReference type="Pfam" id="PF07744">
    <property type="entry name" value="SPOC"/>
    <property type="match status" value="1"/>
</dbReference>
<evidence type="ECO:0000256" key="2">
    <source>
        <dbReference type="ARBA" id="ARBA00004123"/>
    </source>
</evidence>
<dbReference type="InterPro" id="IPR001965">
    <property type="entry name" value="Znf_PHD"/>
</dbReference>
<dbReference type="AlphaFoldDB" id="A0A1B9GXK2"/>
<dbReference type="PANTHER" id="PTHR46174">
    <property type="entry name" value="CXXC-TYPE ZINC FINGER PROTEIN 1"/>
    <property type="match status" value="1"/>
</dbReference>
<feature type="region of interest" description="Disordered" evidence="11">
    <location>
        <begin position="413"/>
        <end position="466"/>
    </location>
</feature>
<dbReference type="InterPro" id="IPR019787">
    <property type="entry name" value="Znf_PHD-finger"/>
</dbReference>
<dbReference type="GO" id="GO:0048188">
    <property type="term" value="C:Set1C/COMPASS complex"/>
    <property type="evidence" value="ECO:0007669"/>
    <property type="project" value="InterPro"/>
</dbReference>
<reference evidence="14 15" key="1">
    <citation type="submission" date="2013-07" db="EMBL/GenBank/DDBJ databases">
        <title>The Genome Sequence of Cryptococcus heveanensis BCC8398.</title>
        <authorList>
            <consortium name="The Broad Institute Genome Sequencing Platform"/>
            <person name="Cuomo C."/>
            <person name="Litvintseva A."/>
            <person name="Chen Y."/>
            <person name="Heitman J."/>
            <person name="Sun S."/>
            <person name="Springer D."/>
            <person name="Dromer F."/>
            <person name="Young S.K."/>
            <person name="Zeng Q."/>
            <person name="Gargeya S."/>
            <person name="Fitzgerald M."/>
            <person name="Abouelleil A."/>
            <person name="Alvarado L."/>
            <person name="Berlin A.M."/>
            <person name="Chapman S.B."/>
            <person name="Dewar J."/>
            <person name="Goldberg J."/>
            <person name="Griggs A."/>
            <person name="Gujja S."/>
            <person name="Hansen M."/>
            <person name="Howarth C."/>
            <person name="Imamovic A."/>
            <person name="Larimer J."/>
            <person name="McCowan C."/>
            <person name="Murphy C."/>
            <person name="Pearson M."/>
            <person name="Priest M."/>
            <person name="Roberts A."/>
            <person name="Saif S."/>
            <person name="Shea T."/>
            <person name="Sykes S."/>
            <person name="Wortman J."/>
            <person name="Nusbaum C."/>
            <person name="Birren B."/>
        </authorList>
    </citation>
    <scope>NUCLEOTIDE SEQUENCE [LARGE SCALE GENOMIC DNA]</scope>
    <source>
        <strain evidence="14 15">BCC8398</strain>
    </source>
</reference>
<dbReference type="EMBL" id="KI669497">
    <property type="protein sequence ID" value="OCF35759.1"/>
    <property type="molecule type" value="Genomic_DNA"/>
</dbReference>
<dbReference type="PANTHER" id="PTHR46174:SF1">
    <property type="entry name" value="CXXC-TYPE ZINC FINGER PROTEIN 1"/>
    <property type="match status" value="1"/>
</dbReference>
<evidence type="ECO:0000256" key="1">
    <source>
        <dbReference type="ARBA" id="ARBA00002311"/>
    </source>
</evidence>
<dbReference type="Gene3D" id="1.10.472.30">
    <property type="entry name" value="Transcription elongation factor S-II, central domain"/>
    <property type="match status" value="1"/>
</dbReference>
<evidence type="ECO:0000259" key="12">
    <source>
        <dbReference type="PROSITE" id="PS50016"/>
    </source>
</evidence>
<evidence type="ECO:0000259" key="13">
    <source>
        <dbReference type="PROSITE" id="PS51321"/>
    </source>
</evidence>
<feature type="region of interest" description="Disordered" evidence="11">
    <location>
        <begin position="678"/>
        <end position="701"/>
    </location>
</feature>
<dbReference type="SUPFAM" id="SSF46942">
    <property type="entry name" value="Elongation factor TFIIS domain 2"/>
    <property type="match status" value="1"/>
</dbReference>
<keyword evidence="6 9" id="KW-0863">Zinc-finger</keyword>
<keyword evidence="7" id="KW-0862">Zinc</keyword>
<feature type="coiled-coil region" evidence="10">
    <location>
        <begin position="336"/>
        <end position="387"/>
    </location>
</feature>
<protein>
    <recommendedName>
        <fullName evidence="4">Transcription factor BYE1</fullName>
    </recommendedName>
</protein>
<comment type="subcellular location">
    <subcellularLocation>
        <location evidence="2">Nucleus</location>
    </subcellularLocation>
</comment>
<evidence type="ECO:0000256" key="10">
    <source>
        <dbReference type="SAM" id="Coils"/>
    </source>
</evidence>
<dbReference type="InterPro" id="IPR036575">
    <property type="entry name" value="TFIIS_cen_dom_sf"/>
</dbReference>
<feature type="region of interest" description="Disordered" evidence="11">
    <location>
        <begin position="144"/>
        <end position="231"/>
    </location>
</feature>
<dbReference type="InterPro" id="IPR011011">
    <property type="entry name" value="Znf_FYVE_PHD"/>
</dbReference>
<dbReference type="InterPro" id="IPR013083">
    <property type="entry name" value="Znf_RING/FYVE/PHD"/>
</dbReference>
<dbReference type="GO" id="GO:0045893">
    <property type="term" value="P:positive regulation of DNA-templated transcription"/>
    <property type="evidence" value="ECO:0007669"/>
    <property type="project" value="TreeGrafter"/>
</dbReference>
<comment type="similarity">
    <text evidence="3">Belongs to the BYE1 family.</text>
</comment>
<comment type="function">
    <text evidence="1">Negative regulator of transcription elongation.</text>
</comment>
<dbReference type="CDD" id="cd21538">
    <property type="entry name" value="SPOC_TFIIS"/>
    <property type="match status" value="1"/>
</dbReference>
<accession>A0A1B9GXK2</accession>
<feature type="compositionally biased region" description="Polar residues" evidence="11">
    <location>
        <begin position="435"/>
        <end position="444"/>
    </location>
</feature>
<evidence type="ECO:0000256" key="3">
    <source>
        <dbReference type="ARBA" id="ARBA00011050"/>
    </source>
</evidence>
<dbReference type="STRING" id="1296120.A0A1B9GXK2"/>
<gene>
    <name evidence="14" type="ORF">I316_02250</name>
</gene>
<feature type="region of interest" description="Disordered" evidence="11">
    <location>
        <begin position="1"/>
        <end position="78"/>
    </location>
</feature>
<evidence type="ECO:0000313" key="14">
    <source>
        <dbReference type="EMBL" id="OCF35759.1"/>
    </source>
</evidence>
<dbReference type="GO" id="GO:0006351">
    <property type="term" value="P:DNA-templated transcription"/>
    <property type="evidence" value="ECO:0007669"/>
    <property type="project" value="InterPro"/>
</dbReference>
<feature type="domain" description="TFIIS central" evidence="13">
    <location>
        <begin position="240"/>
        <end position="358"/>
    </location>
</feature>
<dbReference type="Pfam" id="PF00628">
    <property type="entry name" value="PHD"/>
    <property type="match status" value="1"/>
</dbReference>
<evidence type="ECO:0000256" key="7">
    <source>
        <dbReference type="ARBA" id="ARBA00022833"/>
    </source>
</evidence>
<dbReference type="OrthoDB" id="436852at2759"/>
<keyword evidence="8" id="KW-0539">Nucleus</keyword>
<dbReference type="Pfam" id="PF07500">
    <property type="entry name" value="TFIIS_M"/>
    <property type="match status" value="1"/>
</dbReference>
<dbReference type="GO" id="GO:0008270">
    <property type="term" value="F:zinc ion binding"/>
    <property type="evidence" value="ECO:0007669"/>
    <property type="project" value="UniProtKB-KW"/>
</dbReference>
<keyword evidence="15" id="KW-1185">Reference proteome</keyword>
<evidence type="ECO:0000256" key="6">
    <source>
        <dbReference type="ARBA" id="ARBA00022771"/>
    </source>
</evidence>
<dbReference type="PROSITE" id="PS51321">
    <property type="entry name" value="TFIIS_CENTRAL"/>
    <property type="match status" value="1"/>
</dbReference>
<evidence type="ECO:0000256" key="8">
    <source>
        <dbReference type="ARBA" id="ARBA00023242"/>
    </source>
</evidence>
<keyword evidence="10" id="KW-0175">Coiled coil</keyword>
<sequence length="834" mass="90495">MSGAGADQSAKIVGVSGDLSSATTTTRTTGRTRVKSQRVLEAEDTKRFLKNQANASKEAHHVAVSNASTNTDMKAKGKGKKKEEETYCICKTNNDGPMIECGECNDWFHFSCIGMTDEEAEKIHKFVCPRCESSTGEKSTHIYDIETFPSPSPPPGIAPAKRKQQGRAKADRSATPAERDGAAETAIEASPSHSSPRPSPAKRPRMSSIDTKRKASVNSTASTTIPTPVRTGLTPMRKYVREKLTPAFMGLFVDMDDARVGQFAAEVEESIYHNFKEVVGGKETAGTRYKTQFNLLNSSMAKGLRPDLAHSIIDGTFSASRVATLTSADLASTEQLAELERVKQAVLEQTVRAKEEVAAIRIGRDGFEKVENTHEKEMNLLAEQEEVARLRAEEAAKKALEPVEPVEVKSPVVPDAPRFAPRRSESTDAAAASPLRQTSFSLSSAWGKDEEQEGGEAPIFSGDQNQVDLSDIVASDGLDDPLDDNVSEEKAGPTEMEIFEARPVVWSGRITNPAEPSPHTPPITARVVFKGPPSDYSILLPHKEIEITGRVPTSNALRFLSESRLNPAKELITVAFTLDPKASAEEAHTWGEMVLFHLGRDRCALYFAYGPNGIHLPPGGARELYMIPLRPEDPSPEFTDLIDGYSLPATGRTSPLFLGVFVRNKGSVNIATMPATSNLPVPTARPPQSTTTSPAPSTVSSIHTEQLAALMLSLNPAALQGGLGGHNHNPTQQGGIPPLAVPGFSGTLPTPTPPPPPQTAARGRRTPMPPPRNYPPSEPQGYPPYFIDTEYAPSVPYVPQPHEREAWPLPQPQEHEVWPNSRPRDPRRDGGRKR</sequence>